<gene>
    <name evidence="1" type="ORF">HRQ87_00525</name>
</gene>
<dbReference type="RefSeq" id="WP_174134407.1">
    <property type="nucleotide sequence ID" value="NZ_JABUFE010000001.1"/>
</dbReference>
<protein>
    <submittedName>
        <fullName evidence="1">Uncharacterized protein</fullName>
    </submittedName>
</protein>
<organism evidence="1 2">
    <name type="scientific">Parasulfitobacter algicola</name>
    <dbReference type="NCBI Taxonomy" id="2614809"/>
    <lineage>
        <taxon>Bacteria</taxon>
        <taxon>Pseudomonadati</taxon>
        <taxon>Pseudomonadota</taxon>
        <taxon>Alphaproteobacteria</taxon>
        <taxon>Rhodobacterales</taxon>
        <taxon>Roseobacteraceae</taxon>
        <taxon>Parasulfitobacter</taxon>
    </lineage>
</organism>
<dbReference type="EMBL" id="JABUFE010000001">
    <property type="protein sequence ID" value="NSX53281.1"/>
    <property type="molecule type" value="Genomic_DNA"/>
</dbReference>
<evidence type="ECO:0000313" key="1">
    <source>
        <dbReference type="EMBL" id="NSX53281.1"/>
    </source>
</evidence>
<evidence type="ECO:0000313" key="2">
    <source>
        <dbReference type="Proteomes" id="UP000777935"/>
    </source>
</evidence>
<proteinExistence type="predicted"/>
<keyword evidence="2" id="KW-1185">Reference proteome</keyword>
<name>A0ABX2IK77_9RHOB</name>
<dbReference type="Proteomes" id="UP000777935">
    <property type="component" value="Unassembled WGS sequence"/>
</dbReference>
<accession>A0ABX2IK77</accession>
<comment type="caution">
    <text evidence="1">The sequence shown here is derived from an EMBL/GenBank/DDBJ whole genome shotgun (WGS) entry which is preliminary data.</text>
</comment>
<sequence length="245" mass="28114">MTIINSDTKRLLKEIGAETQIFADVILEKEKKTLLEHIFLRRFSNCYNLFPVLDVDMLNFELKSADIGAIPDLVECDYWLSLSVESENPTFACLVRNEVNYGKLAREIVSSRKFDPKTVFWAEFRPYIRTLGNEFFCGYFTMLQSLSEHRDFGLAIARRCIVDEKIRLLESVLEVMSVCAPPAILQTIVEDVVGFLAHKNRLVWTSNDEKVNDTLRALCILPVLDGLSKEGNKLTPFFSYLRDAK</sequence>
<reference evidence="1 2" key="1">
    <citation type="submission" date="2020-06" db="EMBL/GenBank/DDBJ databases">
        <title>Sulfitobacter algicola sp. nov., isolated from green algae.</title>
        <authorList>
            <person name="Wang C."/>
        </authorList>
    </citation>
    <scope>NUCLEOTIDE SEQUENCE [LARGE SCALE GENOMIC DNA]</scope>
    <source>
        <strain evidence="1 2">1151</strain>
    </source>
</reference>